<dbReference type="OMA" id="WIPNEMP"/>
<dbReference type="InterPro" id="IPR011990">
    <property type="entry name" value="TPR-like_helical_dom_sf"/>
</dbReference>
<proteinExistence type="predicted"/>
<dbReference type="PANTHER" id="PTHR19860:SF17">
    <property type="entry name" value="FBA DOMAIN-CONTAINING PROTEIN"/>
    <property type="match status" value="1"/>
</dbReference>
<dbReference type="OrthoDB" id="5986190at2759"/>
<keyword evidence="1" id="KW-0677">Repeat</keyword>
<dbReference type="SUPFAM" id="SSF52540">
    <property type="entry name" value="P-loop containing nucleoside triphosphate hydrolases"/>
    <property type="match status" value="1"/>
</dbReference>
<evidence type="ECO:0000313" key="4">
    <source>
        <dbReference type="EnsemblMetazoa" id="CapteP96933"/>
    </source>
</evidence>
<dbReference type="STRING" id="283909.R7V9C0"/>
<reference evidence="4" key="3">
    <citation type="submission" date="2015-06" db="UniProtKB">
        <authorList>
            <consortium name="EnsemblMetazoa"/>
        </authorList>
    </citation>
    <scope>IDENTIFICATION</scope>
</reference>
<dbReference type="EnsemblMetazoa" id="CapteT96933">
    <property type="protein sequence ID" value="CapteP96933"/>
    <property type="gene ID" value="CapteG96933"/>
</dbReference>
<dbReference type="InterPro" id="IPR007111">
    <property type="entry name" value="NACHT_NTPase"/>
</dbReference>
<dbReference type="SMART" id="SM00028">
    <property type="entry name" value="TPR"/>
    <property type="match status" value="5"/>
</dbReference>
<dbReference type="InterPro" id="IPR051191">
    <property type="entry name" value="DCAF12"/>
</dbReference>
<dbReference type="InterPro" id="IPR027417">
    <property type="entry name" value="P-loop_NTPase"/>
</dbReference>
<sequence length="800" mass="90461">MGDRFGWSQQEGSPDEVLNNSFDYAMQNFPHQLGWLDQHRYGVSVTQDLVKLLDEDFPLGTELTALEQEREAHKAFADARCRVYIGREQYFDEINEFMDGTHHTPLVILGESGGGKSALVANWFSRVEQKETDAFVFVHFIGSSAESASYHKVIRRLCEEIKLHFGFSQLVASSDSDLIRDFPLWLKMAGSQSKTIIVMDALNQLDDGTGTEGSEHDLLWIPRVLPPGVSMLLSTLPGRAMEAVKSAGWRSMKVHPLNETEKQEIVTGFLEGIYGKTLSSDQKAMIVGAEQTNNPLYLCGLLDEVRVFGSFRELTSKLAEYLSAATPGELFAKILARLENDFEETRSVFSPRTGLVQDMMKAIWASRRGMSESELLRLLNVPNVVWSPLYLSIVENLVNRNGILNFFHDHLRKAVELRYLSTPEKKKTAYENLADFFLASNEMDDRVADELPFLLSRCANFTRLKSTLSDLCLFSRLIKTEEGKFDLIKYWQMLGDFSEVENVYLNALEHEAHENVTELQKSLAEFFTELGLLSAARSMLERLLVSLEDLHKHDHSVVIREAGSQKRRYRCNHPDVIDIMRQLGTVCEKQVDLGGAKKLYQEAISRQLHLNSAAQKLQLAECLLGYATTLYLLDDMKESRKVLKRAEELAVKVLGGRHHYVSAIINRLGQMSYKQGRLDESLGLFVRDLNLTRNEVGSSHPRSAAVLNDIALVYDDKNSDFARDLYEASLAILLETYGNGHLDVAVIRYNLGAFYLATNCFLRAKFQLNEALKIFETFLGSDHVETLEAKAALAECQDMI</sequence>
<dbReference type="HOGENOM" id="CLU_351696_0_0_1"/>
<accession>R7V9C0</accession>
<dbReference type="Pfam" id="PF13424">
    <property type="entry name" value="TPR_12"/>
    <property type="match status" value="1"/>
</dbReference>
<dbReference type="Gene3D" id="1.25.40.10">
    <property type="entry name" value="Tetratricopeptide repeat domain"/>
    <property type="match status" value="2"/>
</dbReference>
<reference evidence="3 5" key="2">
    <citation type="journal article" date="2013" name="Nature">
        <title>Insights into bilaterian evolution from three spiralian genomes.</title>
        <authorList>
            <person name="Simakov O."/>
            <person name="Marletaz F."/>
            <person name="Cho S.J."/>
            <person name="Edsinger-Gonzales E."/>
            <person name="Havlak P."/>
            <person name="Hellsten U."/>
            <person name="Kuo D.H."/>
            <person name="Larsson T."/>
            <person name="Lv J."/>
            <person name="Arendt D."/>
            <person name="Savage R."/>
            <person name="Osoegawa K."/>
            <person name="de Jong P."/>
            <person name="Grimwood J."/>
            <person name="Chapman J.A."/>
            <person name="Shapiro H."/>
            <person name="Aerts A."/>
            <person name="Otillar R.P."/>
            <person name="Terry A.Y."/>
            <person name="Boore J.L."/>
            <person name="Grigoriev I.V."/>
            <person name="Lindberg D.R."/>
            <person name="Seaver E.C."/>
            <person name="Weisblat D.A."/>
            <person name="Putnam N.H."/>
            <person name="Rokhsar D.S."/>
        </authorList>
    </citation>
    <scope>NUCLEOTIDE SEQUENCE</scope>
    <source>
        <strain evidence="3 5">I ESC-2004</strain>
    </source>
</reference>
<dbReference type="Proteomes" id="UP000014760">
    <property type="component" value="Unassembled WGS sequence"/>
</dbReference>
<dbReference type="EMBL" id="AMQN01005448">
    <property type="status" value="NOT_ANNOTATED_CDS"/>
    <property type="molecule type" value="Genomic_DNA"/>
</dbReference>
<reference evidence="5" key="1">
    <citation type="submission" date="2012-12" db="EMBL/GenBank/DDBJ databases">
        <authorList>
            <person name="Hellsten U."/>
            <person name="Grimwood J."/>
            <person name="Chapman J.A."/>
            <person name="Shapiro H."/>
            <person name="Aerts A."/>
            <person name="Otillar R.P."/>
            <person name="Terry A.Y."/>
            <person name="Boore J.L."/>
            <person name="Simakov O."/>
            <person name="Marletaz F."/>
            <person name="Cho S.-J."/>
            <person name="Edsinger-Gonzales E."/>
            <person name="Havlak P."/>
            <person name="Kuo D.-H."/>
            <person name="Larsson T."/>
            <person name="Lv J."/>
            <person name="Arendt D."/>
            <person name="Savage R."/>
            <person name="Osoegawa K."/>
            <person name="de Jong P."/>
            <person name="Lindberg D.R."/>
            <person name="Seaver E.C."/>
            <person name="Weisblat D.A."/>
            <person name="Putnam N.H."/>
            <person name="Grigoriev I.V."/>
            <person name="Rokhsar D.S."/>
        </authorList>
    </citation>
    <scope>NUCLEOTIDE SEQUENCE</scope>
    <source>
        <strain evidence="5">I ESC-2004</strain>
    </source>
</reference>
<dbReference type="InterPro" id="IPR019734">
    <property type="entry name" value="TPR_rpt"/>
</dbReference>
<feature type="domain" description="NACHT" evidence="2">
    <location>
        <begin position="106"/>
        <end position="269"/>
    </location>
</feature>
<evidence type="ECO:0000256" key="1">
    <source>
        <dbReference type="ARBA" id="ARBA00022737"/>
    </source>
</evidence>
<dbReference type="Pfam" id="PF05729">
    <property type="entry name" value="NACHT"/>
    <property type="match status" value="1"/>
</dbReference>
<organism evidence="3">
    <name type="scientific">Capitella teleta</name>
    <name type="common">Polychaete worm</name>
    <dbReference type="NCBI Taxonomy" id="283909"/>
    <lineage>
        <taxon>Eukaryota</taxon>
        <taxon>Metazoa</taxon>
        <taxon>Spiralia</taxon>
        <taxon>Lophotrochozoa</taxon>
        <taxon>Annelida</taxon>
        <taxon>Polychaeta</taxon>
        <taxon>Sedentaria</taxon>
        <taxon>Scolecida</taxon>
        <taxon>Capitellidae</taxon>
        <taxon>Capitella</taxon>
    </lineage>
</organism>
<dbReference type="Gene3D" id="3.40.50.300">
    <property type="entry name" value="P-loop containing nucleotide triphosphate hydrolases"/>
    <property type="match status" value="1"/>
</dbReference>
<dbReference type="EMBL" id="KB296055">
    <property type="protein sequence ID" value="ELU12330.1"/>
    <property type="molecule type" value="Genomic_DNA"/>
</dbReference>
<dbReference type="PANTHER" id="PTHR19860">
    <property type="entry name" value="DDB1- AND CUL4-ASSOCIATED FACTOR 12-RELATED"/>
    <property type="match status" value="1"/>
</dbReference>
<evidence type="ECO:0000259" key="2">
    <source>
        <dbReference type="Pfam" id="PF05729"/>
    </source>
</evidence>
<dbReference type="GO" id="GO:0080008">
    <property type="term" value="C:Cul4-RING E3 ubiquitin ligase complex"/>
    <property type="evidence" value="ECO:0007669"/>
    <property type="project" value="TreeGrafter"/>
</dbReference>
<name>R7V9C0_CAPTE</name>
<keyword evidence="5" id="KW-1185">Reference proteome</keyword>
<protein>
    <recommendedName>
        <fullName evidence="2">NACHT domain-containing protein</fullName>
    </recommendedName>
</protein>
<evidence type="ECO:0000313" key="3">
    <source>
        <dbReference type="EMBL" id="ELU12330.1"/>
    </source>
</evidence>
<gene>
    <name evidence="3" type="ORF">CAPTEDRAFT_96933</name>
</gene>
<dbReference type="SUPFAM" id="SSF48452">
    <property type="entry name" value="TPR-like"/>
    <property type="match status" value="2"/>
</dbReference>
<evidence type="ECO:0000313" key="5">
    <source>
        <dbReference type="Proteomes" id="UP000014760"/>
    </source>
</evidence>
<dbReference type="AlphaFoldDB" id="R7V9C0"/>